<evidence type="ECO:0000313" key="25">
    <source>
        <dbReference type="Proteomes" id="UP000018467"/>
    </source>
</evidence>
<reference evidence="25" key="2">
    <citation type="journal article" date="2014" name="Nat. Commun.">
        <title>The cavefish genome reveals candidate genes for eye loss.</title>
        <authorList>
            <person name="McGaugh S.E."/>
            <person name="Gross J.B."/>
            <person name="Aken B."/>
            <person name="Blin M."/>
            <person name="Borowsky R."/>
            <person name="Chalopin D."/>
            <person name="Hinaux H."/>
            <person name="Jeffery W.R."/>
            <person name="Keene A."/>
            <person name="Ma L."/>
            <person name="Minx P."/>
            <person name="Murphy D."/>
            <person name="O'Quin K.E."/>
            <person name="Retaux S."/>
            <person name="Rohner N."/>
            <person name="Searle S.M."/>
            <person name="Stahl B.A."/>
            <person name="Tabin C."/>
            <person name="Volff J.N."/>
            <person name="Yoshizawa M."/>
            <person name="Warren W.C."/>
        </authorList>
    </citation>
    <scope>NUCLEOTIDE SEQUENCE [LARGE SCALE GENOMIC DNA]</scope>
    <source>
        <strain evidence="25">female</strain>
    </source>
</reference>
<dbReference type="AlphaFoldDB" id="A0A3B1J9N0"/>
<reference evidence="24" key="3">
    <citation type="submission" date="2025-08" db="UniProtKB">
        <authorList>
            <consortium name="Ensembl"/>
        </authorList>
    </citation>
    <scope>IDENTIFICATION</scope>
</reference>
<dbReference type="Pfam" id="PF01459">
    <property type="entry name" value="Porin_3"/>
    <property type="match status" value="1"/>
</dbReference>
<evidence type="ECO:0000256" key="20">
    <source>
        <dbReference type="ARBA" id="ARBA00049964"/>
    </source>
</evidence>
<dbReference type="GeneTree" id="ENSGT00950000182869"/>
<keyword evidence="11" id="KW-0007">Acetylation</keyword>
<evidence type="ECO:0000256" key="8">
    <source>
        <dbReference type="ARBA" id="ARBA00022741"/>
    </source>
</evidence>
<evidence type="ECO:0000256" key="6">
    <source>
        <dbReference type="ARBA" id="ARBA00022553"/>
    </source>
</evidence>
<dbReference type="FunFam" id="2.40.160.10:FF:000001">
    <property type="entry name" value="Voltage-dependent anion-selective channel protein 2"/>
    <property type="match status" value="1"/>
</dbReference>
<evidence type="ECO:0000256" key="7">
    <source>
        <dbReference type="ARBA" id="ARBA00022692"/>
    </source>
</evidence>
<dbReference type="Bgee" id="ENSAMXG00000013051">
    <property type="expression patterns" value="Expressed in camera-type eye and 14 other cell types or tissues"/>
</dbReference>
<reference evidence="24" key="4">
    <citation type="submission" date="2025-09" db="UniProtKB">
        <authorList>
            <consortium name="Ensembl"/>
        </authorList>
    </citation>
    <scope>IDENTIFICATION</scope>
</reference>
<accession>A0A3B1J9N0</accession>
<keyword evidence="9" id="KW-1000">Mitochondrion outer membrane</keyword>
<keyword evidence="8" id="KW-0547">Nucleotide-binding</keyword>
<comment type="subunit">
    <text evidence="19">Interacts with ARMC12 in a TBC1D21-dependent manner. Interacts with MISFA.</text>
</comment>
<dbReference type="GO" id="GO:0005741">
    <property type="term" value="C:mitochondrial outer membrane"/>
    <property type="evidence" value="ECO:0007669"/>
    <property type="project" value="UniProtKB-SubCell"/>
</dbReference>
<dbReference type="Proteomes" id="UP000018467">
    <property type="component" value="Unassembled WGS sequence"/>
</dbReference>
<dbReference type="InterPro" id="IPR027246">
    <property type="entry name" value="Porin_Euk/Tom40"/>
</dbReference>
<keyword evidence="3" id="KW-0813">Transport</keyword>
<dbReference type="InterPro" id="IPR023614">
    <property type="entry name" value="Porin_dom_sf"/>
</dbReference>
<protein>
    <recommendedName>
        <fullName evidence="21">Non-selective voltage-gated ion channel VDAC3</fullName>
    </recommendedName>
</protein>
<evidence type="ECO:0000256" key="4">
    <source>
        <dbReference type="ARBA" id="ARBA00022452"/>
    </source>
</evidence>
<keyword evidence="5" id="KW-1017">Isopeptide bond</keyword>
<comment type="subcellular location">
    <subcellularLocation>
        <location evidence="1">Mitochondrion outer membrane</location>
    </subcellularLocation>
</comment>
<feature type="compositionally biased region" description="Basic and acidic residues" evidence="22">
    <location>
        <begin position="27"/>
        <end position="47"/>
    </location>
</feature>
<organism evidence="24 25">
    <name type="scientific">Astyanax mexicanus</name>
    <name type="common">Blind cave fish</name>
    <name type="synonym">Astyanax fasciatus mexicanus</name>
    <dbReference type="NCBI Taxonomy" id="7994"/>
    <lineage>
        <taxon>Eukaryota</taxon>
        <taxon>Metazoa</taxon>
        <taxon>Chordata</taxon>
        <taxon>Craniata</taxon>
        <taxon>Vertebrata</taxon>
        <taxon>Euteleostomi</taxon>
        <taxon>Actinopterygii</taxon>
        <taxon>Neopterygii</taxon>
        <taxon>Teleostei</taxon>
        <taxon>Ostariophysi</taxon>
        <taxon>Characiformes</taxon>
        <taxon>Characoidei</taxon>
        <taxon>Acestrorhamphidae</taxon>
        <taxon>Acestrorhamphinae</taxon>
        <taxon>Astyanax</taxon>
    </lineage>
</organism>
<dbReference type="STRING" id="7994.ENSAMXP00000038586"/>
<evidence type="ECO:0000256" key="13">
    <source>
        <dbReference type="ARBA" id="ARBA00023065"/>
    </source>
</evidence>
<evidence type="ECO:0000256" key="16">
    <source>
        <dbReference type="ARBA" id="ARBA00023136"/>
    </source>
</evidence>
<keyword evidence="25" id="KW-1185">Reference proteome</keyword>
<evidence type="ECO:0000256" key="19">
    <source>
        <dbReference type="ARBA" id="ARBA00046980"/>
    </source>
</evidence>
<dbReference type="GO" id="GO:0031101">
    <property type="term" value="P:fin regeneration"/>
    <property type="evidence" value="ECO:0007669"/>
    <property type="project" value="Ensembl"/>
</dbReference>
<name>A0A3B1J9N0_ASTMX</name>
<evidence type="ECO:0000256" key="23">
    <source>
        <dbReference type="SAM" id="SignalP"/>
    </source>
</evidence>
<evidence type="ECO:0000256" key="18">
    <source>
        <dbReference type="ARBA" id="ARBA00034430"/>
    </source>
</evidence>
<dbReference type="Ensembl" id="ENSAMXT00000048169.1">
    <property type="protein sequence ID" value="ENSAMXP00000038586.1"/>
    <property type="gene ID" value="ENSAMXG00000013051.2"/>
</dbReference>
<evidence type="ECO:0000256" key="22">
    <source>
        <dbReference type="SAM" id="MobiDB-lite"/>
    </source>
</evidence>
<evidence type="ECO:0000256" key="15">
    <source>
        <dbReference type="ARBA" id="ARBA00023128"/>
    </source>
</evidence>
<dbReference type="InterPro" id="IPR001925">
    <property type="entry name" value="Porin_Euk"/>
</dbReference>
<evidence type="ECO:0000256" key="10">
    <source>
        <dbReference type="ARBA" id="ARBA00022843"/>
    </source>
</evidence>
<dbReference type="GO" id="GO:0046930">
    <property type="term" value="C:pore complex"/>
    <property type="evidence" value="ECO:0007669"/>
    <property type="project" value="UniProtKB-KW"/>
</dbReference>
<keyword evidence="15" id="KW-0496">Mitochondrion</keyword>
<evidence type="ECO:0000256" key="11">
    <source>
        <dbReference type="ARBA" id="ARBA00022990"/>
    </source>
</evidence>
<proteinExistence type="inferred from homology"/>
<keyword evidence="12" id="KW-0520">NAD</keyword>
<evidence type="ECO:0000256" key="17">
    <source>
        <dbReference type="ARBA" id="ARBA00024167"/>
    </source>
</evidence>
<dbReference type="GO" id="GO:0000166">
    <property type="term" value="F:nucleotide binding"/>
    <property type="evidence" value="ECO:0007669"/>
    <property type="project" value="UniProtKB-KW"/>
</dbReference>
<comment type="function">
    <text evidence="20">Non-selective voltage-gated ion channel that mediates the transport of anions and cations through the mitochondrion outer membrane and plasma membrane. Forms a high-conducting channel with a stable open state and a voltage-induced closure with a mild preference for anions over cations. Involved in male fertility and sperm mitochondrial sheath formation.</text>
</comment>
<evidence type="ECO:0000313" key="24">
    <source>
        <dbReference type="Ensembl" id="ENSAMXP00000038586.1"/>
    </source>
</evidence>
<keyword evidence="13" id="KW-0406">Ion transport</keyword>
<keyword evidence="10" id="KW-0832">Ubl conjugation</keyword>
<dbReference type="GO" id="GO:0015288">
    <property type="term" value="F:porin activity"/>
    <property type="evidence" value="ECO:0007669"/>
    <property type="project" value="UniProtKB-KW"/>
</dbReference>
<dbReference type="PANTHER" id="PTHR11743">
    <property type="entry name" value="VOLTAGE-DEPENDENT ANION-SELECTIVE CHANNEL"/>
    <property type="match status" value="1"/>
</dbReference>
<dbReference type="CDD" id="cd07306">
    <property type="entry name" value="Porin3_VDAC"/>
    <property type="match status" value="1"/>
</dbReference>
<reference evidence="25" key="1">
    <citation type="submission" date="2013-03" db="EMBL/GenBank/DDBJ databases">
        <authorList>
            <person name="Jeffery W."/>
            <person name="Warren W."/>
            <person name="Wilson R.K."/>
        </authorList>
    </citation>
    <scope>NUCLEOTIDE SEQUENCE</scope>
    <source>
        <strain evidence="25">female</strain>
    </source>
</reference>
<comment type="catalytic activity">
    <reaction evidence="18">
        <text>K(+)(in) = K(+)(out)</text>
        <dbReference type="Rhea" id="RHEA:29463"/>
        <dbReference type="ChEBI" id="CHEBI:29103"/>
    </reaction>
</comment>
<keyword evidence="4" id="KW-1134">Transmembrane beta strand</keyword>
<keyword evidence="7" id="KW-0812">Transmembrane</keyword>
<keyword evidence="6" id="KW-0597">Phosphoprotein</keyword>
<evidence type="ECO:0000256" key="12">
    <source>
        <dbReference type="ARBA" id="ARBA00023027"/>
    </source>
</evidence>
<feature type="chain" id="PRO_5017487071" description="Non-selective voltage-gated ion channel VDAC3" evidence="23">
    <location>
        <begin position="27"/>
        <end position="368"/>
    </location>
</feature>
<sequence>MRGASCPLRLFLLQCVLLSQNRSPAARRPETRARAIPEKGAKQGLKTDRMEDVKKGKETQMKESKPCSHCQTKKCASMAVPPAYADLGKSAKDIFSKGYGFGTVKLDLKTKSQSGVEFSTGGSSNTDTGKASGNLETKYKVKDLGLNFNQKWNTDNTLTTEISMEDQLAKGLKLGLDTSFVPNTGKKSAKLKTGYKREYMNVGCDIDFDLAGPTVHAAAVLGYEGWLAGYQMAFDTAKSKLAQNNFALGYKAGDFQLHTNVNDGTEFGGSIYQKVNSELETAVNLAWTAGSNNTRFGIAAKYQLDKDASVSAKVNNASLVGVGYTQALRPGNHTPVCLLDCNNDIIILIHILLICIIYLKLRCTAAGQ</sequence>
<keyword evidence="14" id="KW-0626">Porin</keyword>
<feature type="signal peptide" evidence="23">
    <location>
        <begin position="1"/>
        <end position="26"/>
    </location>
</feature>
<comment type="catalytic activity">
    <reaction evidence="17">
        <text>chloride(in) = chloride(out)</text>
        <dbReference type="Rhea" id="RHEA:29823"/>
        <dbReference type="ChEBI" id="CHEBI:17996"/>
    </reaction>
</comment>
<keyword evidence="16" id="KW-0472">Membrane</keyword>
<evidence type="ECO:0000256" key="5">
    <source>
        <dbReference type="ARBA" id="ARBA00022499"/>
    </source>
</evidence>
<dbReference type="Gene3D" id="2.40.160.10">
    <property type="entry name" value="Porin"/>
    <property type="match status" value="1"/>
</dbReference>
<evidence type="ECO:0000256" key="9">
    <source>
        <dbReference type="ARBA" id="ARBA00022787"/>
    </source>
</evidence>
<evidence type="ECO:0000256" key="21">
    <source>
        <dbReference type="ARBA" id="ARBA00050036"/>
    </source>
</evidence>
<feature type="region of interest" description="Disordered" evidence="22">
    <location>
        <begin position="23"/>
        <end position="47"/>
    </location>
</feature>
<dbReference type="PRINTS" id="PR00185">
    <property type="entry name" value="EUKARYTPORIN"/>
</dbReference>
<keyword evidence="23" id="KW-0732">Signal</keyword>
<evidence type="ECO:0000256" key="3">
    <source>
        <dbReference type="ARBA" id="ARBA00022448"/>
    </source>
</evidence>
<dbReference type="GO" id="GO:0008308">
    <property type="term" value="F:voltage-gated monoatomic anion channel activity"/>
    <property type="evidence" value="ECO:0007669"/>
    <property type="project" value="InterPro"/>
</dbReference>
<evidence type="ECO:0000256" key="2">
    <source>
        <dbReference type="ARBA" id="ARBA00007780"/>
    </source>
</evidence>
<dbReference type="InParanoid" id="A0A3B1J9N0"/>
<comment type="similarity">
    <text evidence="2">Belongs to the eukaryotic mitochondrial porin family.</text>
</comment>
<evidence type="ECO:0000256" key="14">
    <source>
        <dbReference type="ARBA" id="ARBA00023114"/>
    </source>
</evidence>
<dbReference type="PANTHER" id="PTHR11743:SF28">
    <property type="entry name" value="VOLTAGE-DEPENDENT ANION-SELECTIVE CHANNEL PROTEIN 3"/>
    <property type="match status" value="1"/>
</dbReference>
<evidence type="ECO:0000256" key="1">
    <source>
        <dbReference type="ARBA" id="ARBA00004294"/>
    </source>
</evidence>